<proteinExistence type="predicted"/>
<organism evidence="1">
    <name type="scientific">Melicertus latisulcatus majanivirus</name>
    <dbReference type="NCBI Taxonomy" id="2984277"/>
    <lineage>
        <taxon>Viruses</taxon>
        <taxon>Viruses incertae sedis</taxon>
        <taxon>Naldaviricetes</taxon>
        <taxon>Nimaviridae</taxon>
    </lineage>
</organism>
<dbReference type="EMBL" id="LC738874">
    <property type="protein sequence ID" value="BDT62331.1"/>
    <property type="molecule type" value="Genomic_DNA"/>
</dbReference>
<protein>
    <submittedName>
        <fullName evidence="1">Wsv415-like protein</fullName>
    </submittedName>
</protein>
<name>A0A9C7F0A4_9VIRU</name>
<reference evidence="1" key="1">
    <citation type="submission" date="2022-10" db="EMBL/GenBank/DDBJ databases">
        <title>Genome sequences of endogenous nimaviruses in decapod crustaceans.</title>
        <authorList>
            <person name="Kawato S."/>
            <person name="Nozaki R."/>
            <person name="Kondo H."/>
            <person name="Hirono I."/>
        </authorList>
    </citation>
    <scope>NUCLEOTIDE SEQUENCE</scope>
    <source>
        <strain evidence="1">Okinawa2016</strain>
    </source>
</reference>
<evidence type="ECO:0000313" key="1">
    <source>
        <dbReference type="EMBL" id="BDT62331.1"/>
    </source>
</evidence>
<sequence>MSFISLRLVNDLYNQRHRSLLYNHFISLPTNNDTTGNNFILFHSTQTGAIVKSNNNNNEDETSYDILAIDPLCPSDILYIKVSIIDFAFINQEFLSILINTARYLNTKNVNFTEKCISPALQSLDTKTFRLSLKSFSELLRDHIFGQHLDRRKLIRALFEIPQLAISTSDIEENFFALDNFSKCILFLLYTHLLLECMGSSIRFRIEDIYTNEFINIKRKCHVSTSSDRIRAQDTGRHKQLPFVSDQFWEARNNFGKIIEYIIDPVIRPPKERPNNDMMVDNPLYNIIESVRSSFPDKNYIEKDVLYNTISIPVSKNNNNSENHIILNIRKEARFTSSNKQLLFPIHGRREKSLHFLNISQEAKVLLLLPYFFSNNETSCLFGDSILKDQRHCTFVLADFLPVH</sequence>
<accession>A0A9C7F0A4</accession>